<dbReference type="RefSeq" id="WP_213352501.1">
    <property type="nucleotide sequence ID" value="NZ_JAHBGB010000023.1"/>
</dbReference>
<dbReference type="Gene3D" id="2.70.70.10">
    <property type="entry name" value="Glucose Permease (Domain IIA)"/>
    <property type="match status" value="1"/>
</dbReference>
<evidence type="ECO:0000313" key="4">
    <source>
        <dbReference type="Proteomes" id="UP001597299"/>
    </source>
</evidence>
<feature type="domain" description="M23ase beta-sheet core" evidence="2">
    <location>
        <begin position="239"/>
        <end position="346"/>
    </location>
</feature>
<feature type="signal peptide" evidence="1">
    <location>
        <begin position="1"/>
        <end position="21"/>
    </location>
</feature>
<evidence type="ECO:0000256" key="1">
    <source>
        <dbReference type="SAM" id="SignalP"/>
    </source>
</evidence>
<dbReference type="SUPFAM" id="SSF51261">
    <property type="entry name" value="Duplicated hybrid motif"/>
    <property type="match status" value="1"/>
</dbReference>
<dbReference type="InterPro" id="IPR050570">
    <property type="entry name" value="Cell_wall_metabolism_enzyme"/>
</dbReference>
<keyword evidence="1" id="KW-0732">Signal</keyword>
<proteinExistence type="predicted"/>
<comment type="caution">
    <text evidence="3">The sequence shown here is derived from an EMBL/GenBank/DDBJ whole genome shotgun (WGS) entry which is preliminary data.</text>
</comment>
<evidence type="ECO:0000259" key="2">
    <source>
        <dbReference type="Pfam" id="PF01551"/>
    </source>
</evidence>
<name>A0ABW4YTJ1_9HYPH</name>
<dbReference type="PANTHER" id="PTHR21666">
    <property type="entry name" value="PEPTIDASE-RELATED"/>
    <property type="match status" value="1"/>
</dbReference>
<accession>A0ABW4YTJ1</accession>
<evidence type="ECO:0000313" key="3">
    <source>
        <dbReference type="EMBL" id="MFD2139689.1"/>
    </source>
</evidence>
<dbReference type="Proteomes" id="UP001597299">
    <property type="component" value="Unassembled WGS sequence"/>
</dbReference>
<dbReference type="PANTHER" id="PTHR21666:SF270">
    <property type="entry name" value="MUREIN HYDROLASE ACTIVATOR ENVC"/>
    <property type="match status" value="1"/>
</dbReference>
<keyword evidence="3" id="KW-0378">Hydrolase</keyword>
<organism evidence="3 4">
    <name type="scientific">Ancylobacter oerskovii</name>
    <dbReference type="NCBI Taxonomy" id="459519"/>
    <lineage>
        <taxon>Bacteria</taxon>
        <taxon>Pseudomonadati</taxon>
        <taxon>Pseudomonadota</taxon>
        <taxon>Alphaproteobacteria</taxon>
        <taxon>Hyphomicrobiales</taxon>
        <taxon>Xanthobacteraceae</taxon>
        <taxon>Ancylobacter</taxon>
    </lineage>
</organism>
<dbReference type="InterPro" id="IPR016047">
    <property type="entry name" value="M23ase_b-sheet_dom"/>
</dbReference>
<dbReference type="EC" id="3.4.24.-" evidence="3"/>
<keyword evidence="4" id="KW-1185">Reference proteome</keyword>
<protein>
    <submittedName>
        <fullName evidence="3">M23 family metallopeptidase</fullName>
        <ecNumber evidence="3">3.4.24.-</ecNumber>
    </submittedName>
</protein>
<dbReference type="Pfam" id="PF01551">
    <property type="entry name" value="Peptidase_M23"/>
    <property type="match status" value="1"/>
</dbReference>
<dbReference type="GO" id="GO:0016787">
    <property type="term" value="F:hydrolase activity"/>
    <property type="evidence" value="ECO:0007669"/>
    <property type="project" value="UniProtKB-KW"/>
</dbReference>
<reference evidence="4" key="1">
    <citation type="journal article" date="2019" name="Int. J. Syst. Evol. Microbiol.">
        <title>The Global Catalogue of Microorganisms (GCM) 10K type strain sequencing project: providing services to taxonomists for standard genome sequencing and annotation.</title>
        <authorList>
            <consortium name="The Broad Institute Genomics Platform"/>
            <consortium name="The Broad Institute Genome Sequencing Center for Infectious Disease"/>
            <person name="Wu L."/>
            <person name="Ma J."/>
        </authorList>
    </citation>
    <scope>NUCLEOTIDE SEQUENCE [LARGE SCALE GENOMIC DNA]</scope>
    <source>
        <strain evidence="4">CCM 7435</strain>
    </source>
</reference>
<dbReference type="CDD" id="cd12797">
    <property type="entry name" value="M23_peptidase"/>
    <property type="match status" value="1"/>
</dbReference>
<feature type="chain" id="PRO_5047305672" evidence="1">
    <location>
        <begin position="22"/>
        <end position="403"/>
    </location>
</feature>
<sequence>MLRAATALFLALAVPLAPALAQSLREGETLSSITVAPVATPHPVRGGDGRTHLAYELFVANPSRLFVTLDKVEAVTPEGTALAVMEGEALAAMMQRFGGEGPTLAPGMTATLFMDVALASETAVPTRIAARIGATRQAADKDGKPVPMPADTPFPARYGFTTAPTAIGWPAVAVEAPLRGKGWVVVNGCCDSITSHRGAVMAVNGLLRVPERFAIDFVKLDDAGRLFTGAEGTLASYAFYGVPVHSVADGTVVNLYDEAEEQVPGQAAKGITAANIGGNMVVVDIGDGRFAFYAHLQRGSLQRNGSGLKLGDRVKAGDVIGLLGNTGNSSAPHLHFHVMDGPSPLDADSLPYVFRSFTGMGVLPPEEDEALESGRALKIDTGRLAGPQTDALPLNDQVVDFGE</sequence>
<dbReference type="InterPro" id="IPR011055">
    <property type="entry name" value="Dup_hybrid_motif"/>
</dbReference>
<dbReference type="EMBL" id="JBHUHD010000001">
    <property type="protein sequence ID" value="MFD2139689.1"/>
    <property type="molecule type" value="Genomic_DNA"/>
</dbReference>
<gene>
    <name evidence="3" type="ORF">ACFSNC_04720</name>
</gene>